<feature type="transmembrane region" description="Helical" evidence="7">
    <location>
        <begin position="37"/>
        <end position="54"/>
    </location>
</feature>
<feature type="transmembrane region" description="Helical" evidence="7">
    <location>
        <begin position="7"/>
        <end position="31"/>
    </location>
</feature>
<protein>
    <submittedName>
        <fullName evidence="8">O-antigen/teichoic acid export membrane protein</fullName>
    </submittedName>
</protein>
<name>A0ABX0TR33_9SPHN</name>
<dbReference type="InterPro" id="IPR050833">
    <property type="entry name" value="Poly_Biosynth_Transport"/>
</dbReference>
<evidence type="ECO:0000256" key="1">
    <source>
        <dbReference type="ARBA" id="ARBA00004651"/>
    </source>
</evidence>
<feature type="transmembrane region" description="Helical" evidence="7">
    <location>
        <begin position="409"/>
        <end position="430"/>
    </location>
</feature>
<dbReference type="PANTHER" id="PTHR30250">
    <property type="entry name" value="PST FAMILY PREDICTED COLANIC ACID TRANSPORTER"/>
    <property type="match status" value="1"/>
</dbReference>
<evidence type="ECO:0000256" key="6">
    <source>
        <dbReference type="ARBA" id="ARBA00023136"/>
    </source>
</evidence>
<reference evidence="8 9" key="1">
    <citation type="submission" date="2020-03" db="EMBL/GenBank/DDBJ databases">
        <title>Genomic Encyclopedia of Type Strains, Phase III (KMG-III): the genomes of soil and plant-associated and newly described type strains.</title>
        <authorList>
            <person name="Whitman W."/>
        </authorList>
    </citation>
    <scope>NUCLEOTIDE SEQUENCE [LARGE SCALE GENOMIC DNA]</scope>
    <source>
        <strain evidence="8 9">CECT 8804</strain>
    </source>
</reference>
<comment type="subcellular location">
    <subcellularLocation>
        <location evidence="1">Cell membrane</location>
        <topology evidence="1">Multi-pass membrane protein</topology>
    </subcellularLocation>
</comment>
<feature type="transmembrane region" description="Helical" evidence="7">
    <location>
        <begin position="100"/>
        <end position="120"/>
    </location>
</feature>
<evidence type="ECO:0000313" key="9">
    <source>
        <dbReference type="Proteomes" id="UP000727456"/>
    </source>
</evidence>
<dbReference type="RefSeq" id="WP_167072827.1">
    <property type="nucleotide sequence ID" value="NZ_JAAOZC010000003.1"/>
</dbReference>
<dbReference type="EMBL" id="JAAOZC010000003">
    <property type="protein sequence ID" value="NIJ07988.1"/>
    <property type="molecule type" value="Genomic_DNA"/>
</dbReference>
<gene>
    <name evidence="8" type="ORF">FHS31_001598</name>
</gene>
<keyword evidence="9" id="KW-1185">Reference proteome</keyword>
<evidence type="ECO:0000256" key="7">
    <source>
        <dbReference type="SAM" id="Phobius"/>
    </source>
</evidence>
<accession>A0ABX0TR33</accession>
<feature type="transmembrane region" description="Helical" evidence="7">
    <location>
        <begin position="354"/>
        <end position="374"/>
    </location>
</feature>
<organism evidence="8 9">
    <name type="scientific">Sphingomonas vulcanisoli</name>
    <dbReference type="NCBI Taxonomy" id="1658060"/>
    <lineage>
        <taxon>Bacteria</taxon>
        <taxon>Pseudomonadati</taxon>
        <taxon>Pseudomonadota</taxon>
        <taxon>Alphaproteobacteria</taxon>
        <taxon>Sphingomonadales</taxon>
        <taxon>Sphingomonadaceae</taxon>
        <taxon>Sphingomonas</taxon>
    </lineage>
</organism>
<evidence type="ECO:0000256" key="5">
    <source>
        <dbReference type="ARBA" id="ARBA00022989"/>
    </source>
</evidence>
<dbReference type="Proteomes" id="UP000727456">
    <property type="component" value="Unassembled WGS sequence"/>
</dbReference>
<dbReference type="Pfam" id="PF13440">
    <property type="entry name" value="Polysacc_synt_3"/>
    <property type="match status" value="1"/>
</dbReference>
<dbReference type="PANTHER" id="PTHR30250:SF10">
    <property type="entry name" value="LIPOPOLYSACCHARIDE BIOSYNTHESIS PROTEIN WZXC"/>
    <property type="match status" value="1"/>
</dbReference>
<keyword evidence="6 7" id="KW-0472">Membrane</keyword>
<comment type="caution">
    <text evidence="8">The sequence shown here is derived from an EMBL/GenBank/DDBJ whole genome shotgun (WGS) entry which is preliminary data.</text>
</comment>
<proteinExistence type="inferred from homology"/>
<keyword evidence="3" id="KW-1003">Cell membrane</keyword>
<keyword evidence="4 7" id="KW-0812">Transmembrane</keyword>
<evidence type="ECO:0000256" key="3">
    <source>
        <dbReference type="ARBA" id="ARBA00022475"/>
    </source>
</evidence>
<evidence type="ECO:0000313" key="8">
    <source>
        <dbReference type="EMBL" id="NIJ07988.1"/>
    </source>
</evidence>
<comment type="similarity">
    <text evidence="2">Belongs to the polysaccharide synthase family.</text>
</comment>
<sequence length="484" mass="53232">MSAPRTLVWSVGGNFVNLFVSMVSTVILGRLLSPTDFGAFAFGITIYGMVQWLLQTGMSTYVLREREISTAKLNTAYAVTSFQGIAATLIIMVLSPVAGWFAHSTTVGWVTFLVALMPALSGPESMLDGLWLRDGRFRAYSGLMIGKTAAQTIVSVIAQVWLHWGVYALVAGLLAYGLLSLIVAVPTLAWHYRIRPGRHAEHWAEVRSFGSRNLLLVLGQTGSMRVPDLIIGRELSIATLGYYNRATATIDMISRTLQTSIARALVPSFYRRVNEGSPLDHEVRELCGGLIFLCWPAAAGMAVLAQPIVRLIYGPQWGIAGEVLPWLCLVFAIDAARTGGMEVLTVHDKLTQNAWLELAHALYAIVLMTIGSHFGLFQALWAKVADSAITALLYLAVMQRLGALRIDRWVGLYAWNGVLTIAAAVPPFLLMRHWAWPNELSIGRYALAILSSIICWLLAAALTRHPYYLHGEAIVRRRLRRASA</sequence>
<evidence type="ECO:0000256" key="2">
    <source>
        <dbReference type="ARBA" id="ARBA00007430"/>
    </source>
</evidence>
<keyword evidence="5 7" id="KW-1133">Transmembrane helix</keyword>
<feature type="transmembrane region" description="Helical" evidence="7">
    <location>
        <begin position="167"/>
        <end position="190"/>
    </location>
</feature>
<feature type="transmembrane region" description="Helical" evidence="7">
    <location>
        <begin position="442"/>
        <end position="462"/>
    </location>
</feature>
<evidence type="ECO:0000256" key="4">
    <source>
        <dbReference type="ARBA" id="ARBA00022692"/>
    </source>
</evidence>
<feature type="transmembrane region" description="Helical" evidence="7">
    <location>
        <begin position="140"/>
        <end position="161"/>
    </location>
</feature>
<feature type="transmembrane region" description="Helical" evidence="7">
    <location>
        <begin position="75"/>
        <end position="94"/>
    </location>
</feature>